<feature type="compositionally biased region" description="Basic and acidic residues" evidence="1">
    <location>
        <begin position="88"/>
        <end position="104"/>
    </location>
</feature>
<evidence type="ECO:0000256" key="1">
    <source>
        <dbReference type="SAM" id="MobiDB-lite"/>
    </source>
</evidence>
<dbReference type="Gene3D" id="2.60.40.10">
    <property type="entry name" value="Immunoglobulins"/>
    <property type="match status" value="3"/>
</dbReference>
<reference evidence="2 3" key="1">
    <citation type="submission" date="2024-09" db="EMBL/GenBank/DDBJ databases">
        <title>Chromosome-scale assembly of Riccia fluitans.</title>
        <authorList>
            <person name="Paukszto L."/>
            <person name="Sawicki J."/>
            <person name="Karawczyk K."/>
            <person name="Piernik-Szablinska J."/>
            <person name="Szczecinska M."/>
            <person name="Mazdziarz M."/>
        </authorList>
    </citation>
    <scope>NUCLEOTIDE SEQUENCE [LARGE SCALE GENOMIC DNA]</scope>
    <source>
        <strain evidence="2">Rf_01</strain>
        <tissue evidence="2">Aerial parts of the thallus</tissue>
    </source>
</reference>
<dbReference type="InterPro" id="IPR033304">
    <property type="entry name" value="DLEC1"/>
</dbReference>
<dbReference type="Pfam" id="PF23316">
    <property type="entry name" value="Ig_DLEC1_6th"/>
    <property type="match status" value="1"/>
</dbReference>
<evidence type="ECO:0000313" key="2">
    <source>
        <dbReference type="EMBL" id="KAL2644339.1"/>
    </source>
</evidence>
<protein>
    <submittedName>
        <fullName evidence="2">Uncharacterized protein</fullName>
    </submittedName>
</protein>
<dbReference type="EMBL" id="JBHFFA010000002">
    <property type="protein sequence ID" value="KAL2644339.1"/>
    <property type="molecule type" value="Genomic_DNA"/>
</dbReference>
<feature type="region of interest" description="Disordered" evidence="1">
    <location>
        <begin position="2399"/>
        <end position="2450"/>
    </location>
</feature>
<feature type="compositionally biased region" description="Basic and acidic residues" evidence="1">
    <location>
        <begin position="13"/>
        <end position="26"/>
    </location>
</feature>
<dbReference type="PANTHER" id="PTHR46348:SF1">
    <property type="entry name" value="DELETED IN LUNG AND ESOPHAGEAL CANCER PROTEIN 1"/>
    <property type="match status" value="1"/>
</dbReference>
<name>A0ABD1Z963_9MARC</name>
<feature type="region of interest" description="Disordered" evidence="1">
    <location>
        <begin position="1"/>
        <end position="75"/>
    </location>
</feature>
<dbReference type="InterPro" id="IPR013783">
    <property type="entry name" value="Ig-like_fold"/>
</dbReference>
<feature type="compositionally biased region" description="Polar residues" evidence="1">
    <location>
        <begin position="935"/>
        <end position="944"/>
    </location>
</feature>
<dbReference type="PANTHER" id="PTHR46348">
    <property type="entry name" value="DELETED IN LUNG AND ESOPHAGEAL CANCER PROTEIN 1"/>
    <property type="match status" value="1"/>
</dbReference>
<feature type="compositionally biased region" description="Basic and acidic residues" evidence="1">
    <location>
        <begin position="2433"/>
        <end position="2450"/>
    </location>
</feature>
<sequence>MADVKANSKKKATKADTPSKVEKPPETSKAPQGDGITINEKGETKVQPPHSLKADTKAVLKGGGPEAASRVLTGEQKSVLPKAAIKLDSKTQEIGPGERKESKNLKNLSQKGEKESKMRKTVNPQVPGFGETIEVREYVPEEGKAYMLDAEGEVMMDEEGNPYPRLNMCDIEGNIIHTKKGNAIPGRFQFNEEGNIFLDAEGYPFLERQETTEEKENRLAREARWKNLKALREKVDAEKEMMRTPPPKKHVTWQKYCNTMYLPRSLKTAVLKDRGILWRKLHTHITYLQNPRHASENPKHCKTLRIFRLEDRPKGTDWVLLDPPITYFDGFEPGKTYVQNLRIFNLSPWSQRLRVIKPDTLQYSISSDEVPFQGKTLVSGDHCDFRVHFQPPTVWCYEDMITVKTEMDCVEIPLKAINPLPVVVLPAFVDMGLCLCGHAVSYSYTLISKGAGAEFEWVYMVNDLDPDDISVRKDPRYDDIENEYYRNNILSIPPFVFYPCQFKTTVDSKQEFIVLFRPPRAGTYYTYVRLKTATMLHWEMKFKATAVDLRINLQKIEGLDFRPGQRELGIAFGQVTVSHTVSKEITIKSHTPLPIRFFWRMQSKHLKANAEVDPECTVIERDIPLPNLLVFVADPVSGVFQAQAETCIGFNFTPSDLANYHQVATLYVDTRSPLPLGSDVWRDFREALLLVEYKKANWHAERNWAYRVLWGIDNSAFECSGETLDQSDLLKISSSIENIFHVSQVENGGSIFRMIEMDLAGSGTHFDVRLAPALLQFSGILSLGQTRIQEIEMINESPTEVIFEWEVHKTPYGEVRNSAHVFPVKGKIGGNSSKTIQVTVKANKVGRMELVFHCLVESPFHKGQLPLMLKIEGHITGPHVTIAPCVLDFGLCQRDSTYTMEIVITNKSKDAPATFKILSTPDTQIPTSDPMEGDSQMNPQSPNSKVPVGCTIFDPPLEHLPPSAPEESDTSPVLEPAPLQCAQQNLTTSYPVSQAFPLVTVPSPLSPQHRDQVSPPSSVCPSHQMVDKPVIRPLDREVSTEFLTKPQERAWISSAFGECLQVFNDGITEPKLSPTTLLHQRDTVEPKTTLPPLKTGPLPPGVLSSGLIKGIKAFSDKSPIPRLGTISHNQSNAPVLMPTDVHTSPETSAAIVSSSSPIIAPDQSTAPSLGIKHSKLPSLSTAPASATPSMRPAGIPAPISPPTSSMLTLAGAENSTLESHVPLTPTVLNQRPIMVKVSQNLDPIPAKKKFFEQMKDLGAYARDFGAQGPPIHRTGRNYATYEEDLLQTLIFEPSEGTIPKGGNNSIKVKVTLVGRYVGFMRLAVVCEISGGLSPTQYAIARAHIDAPEACLVPCFVDLRTKFINIPIELSVVIRNMKALPACFNWPPRDRVGCPVEDLDVEVKPQRGEIPPRLEWQLKFKIIPRKLGPLDVVLICNVYKMICPLGLQLKAIIVDVRVSYHVFWPEKEDGHQKRGRIIAHERIRLKRQQDAFPNPVEEEDPDNWVDPPVPCLDFGRRRELGRAHCLKLVVRNHSPIETTINLKIGHYHSEPLASLVKDETWVISSLTERLSYLIPTRRDPFQSALKNKEREHPPLSDLSDVHLKYFSKSGKQMLWRRAEGAMQEVLIKEGHSIAFLCYPAYSGILKPWGDWSCEIVCFSNLPGDYIDILTSKVGRLNPVDLPLEVQIVGTPLVARRNWLEPTGLQQPENEGEIVVSWQPTAAGCPTKKKQFWIYNQSPFHMEVNWVLKKQRTLEDKFVTMHIIIEEDHLTHTIFTEKQGWDEEDPHVHVTTKEHIGIVYDQHVHVVFRDYLQDATENEKLKFVIQPESQLILGHGSYPFELFFYGEQAGLYSVIFVGYSRVYDGKSCERRRSTQFVFDKISDRPDEQYTFRRPRKKHVCEHVLTFHSKKESKFLHTLTHKTSIIDLPDPELLALNFDENGKKPKRMSRYHCSEASNSGSEEDDVDAHKMPLSKKPDRALSELKPKAKFSALVQNDTLTGLSGGGRTSRSGADDTERAYSKVHDIAYQSEDEDEEPRYNFDIKRRSTRNRKISCGRSVSFYLDSCENHDDTDELYDWKYSDWHVKPNAFLDEVMGAKQARNYFNFEVIRPLRVSLEAIVLKPRLTLNIDDMLYTRLSFRVFGNDPYELRTDTQALYITNPYSHPITFFLKGIPEPWEVLNVRKGVLKPIVSGRQVQRMSVFQDNPCGKHELVPGKTLQFNLTFRPIVDECRLEPPDMIFDSKIEIEFSRDYKQFIPLHGELLFPELRMMTDTVCLGEVVYASGTQVMDFSLANPCLPDADWRIVTEKNHLEVVALAAQDVPPNWEDDRGLEKIWPVIWSANPERGRVRGRRDMELSESLAEQYHWNRGIVTISFAPFDIRPYTEVLYVEVRLGRGLRLTVQGTGVDERPPTPSPPPQLPLATAEEPKGHKKKGNKQPEKETTKPVKERKSKK</sequence>
<feature type="region of interest" description="Disordered" evidence="1">
    <location>
        <begin position="1998"/>
        <end position="2017"/>
    </location>
</feature>
<feature type="region of interest" description="Disordered" evidence="1">
    <location>
        <begin position="1942"/>
        <end position="1969"/>
    </location>
</feature>
<comment type="caution">
    <text evidence="2">The sequence shown here is derived from an EMBL/GenBank/DDBJ whole genome shotgun (WGS) entry which is preliminary data.</text>
</comment>
<dbReference type="Proteomes" id="UP001605036">
    <property type="component" value="Unassembled WGS sequence"/>
</dbReference>
<feature type="region of interest" description="Disordered" evidence="1">
    <location>
        <begin position="920"/>
        <end position="947"/>
    </location>
</feature>
<evidence type="ECO:0000313" key="3">
    <source>
        <dbReference type="Proteomes" id="UP001605036"/>
    </source>
</evidence>
<feature type="region of interest" description="Disordered" evidence="1">
    <location>
        <begin position="955"/>
        <end position="974"/>
    </location>
</feature>
<accession>A0ABD1Z963</accession>
<gene>
    <name evidence="2" type="ORF">R1flu_011926</name>
</gene>
<feature type="region of interest" description="Disordered" evidence="1">
    <location>
        <begin position="88"/>
        <end position="126"/>
    </location>
</feature>
<feature type="region of interest" description="Disordered" evidence="1">
    <location>
        <begin position="1001"/>
        <end position="1024"/>
    </location>
</feature>
<organism evidence="2 3">
    <name type="scientific">Riccia fluitans</name>
    <dbReference type="NCBI Taxonomy" id="41844"/>
    <lineage>
        <taxon>Eukaryota</taxon>
        <taxon>Viridiplantae</taxon>
        <taxon>Streptophyta</taxon>
        <taxon>Embryophyta</taxon>
        <taxon>Marchantiophyta</taxon>
        <taxon>Marchantiopsida</taxon>
        <taxon>Marchantiidae</taxon>
        <taxon>Marchantiales</taxon>
        <taxon>Ricciaceae</taxon>
        <taxon>Riccia</taxon>
    </lineage>
</organism>
<proteinExistence type="predicted"/>
<keyword evidence="3" id="KW-1185">Reference proteome</keyword>